<protein>
    <submittedName>
        <fullName evidence="1">Uncharacterized protein</fullName>
    </submittedName>
</protein>
<reference evidence="1 2" key="1">
    <citation type="journal article" date="2022" name="Plant J.">
        <title>Chromosome-level genome of Camellia lanceoleosa provides a valuable resource for understanding genome evolution and self-incompatibility.</title>
        <authorList>
            <person name="Gong W."/>
            <person name="Xiao S."/>
            <person name="Wang L."/>
            <person name="Liao Z."/>
            <person name="Chang Y."/>
            <person name="Mo W."/>
            <person name="Hu G."/>
            <person name="Li W."/>
            <person name="Zhao G."/>
            <person name="Zhu H."/>
            <person name="Hu X."/>
            <person name="Ji K."/>
            <person name="Xiang X."/>
            <person name="Song Q."/>
            <person name="Yuan D."/>
            <person name="Jin S."/>
            <person name="Zhang L."/>
        </authorList>
    </citation>
    <scope>NUCLEOTIDE SEQUENCE [LARGE SCALE GENOMIC DNA]</scope>
    <source>
        <strain evidence="1">SQ_2022a</strain>
    </source>
</reference>
<proteinExistence type="predicted"/>
<organism evidence="1 2">
    <name type="scientific">Camellia lanceoleosa</name>
    <dbReference type="NCBI Taxonomy" id="1840588"/>
    <lineage>
        <taxon>Eukaryota</taxon>
        <taxon>Viridiplantae</taxon>
        <taxon>Streptophyta</taxon>
        <taxon>Embryophyta</taxon>
        <taxon>Tracheophyta</taxon>
        <taxon>Spermatophyta</taxon>
        <taxon>Magnoliopsida</taxon>
        <taxon>eudicotyledons</taxon>
        <taxon>Gunneridae</taxon>
        <taxon>Pentapetalae</taxon>
        <taxon>asterids</taxon>
        <taxon>Ericales</taxon>
        <taxon>Theaceae</taxon>
        <taxon>Camellia</taxon>
    </lineage>
</organism>
<gene>
    <name evidence="1" type="ORF">LOK49_LG11G01546</name>
</gene>
<comment type="caution">
    <text evidence="1">The sequence shown here is derived from an EMBL/GenBank/DDBJ whole genome shotgun (WGS) entry which is preliminary data.</text>
</comment>
<evidence type="ECO:0000313" key="1">
    <source>
        <dbReference type="EMBL" id="KAI7995686.1"/>
    </source>
</evidence>
<name>A0ACC0G6L9_9ERIC</name>
<dbReference type="Proteomes" id="UP001060215">
    <property type="component" value="Chromosome 12"/>
</dbReference>
<accession>A0ACC0G6L9</accession>
<evidence type="ECO:0000313" key="2">
    <source>
        <dbReference type="Proteomes" id="UP001060215"/>
    </source>
</evidence>
<keyword evidence="2" id="KW-1185">Reference proteome</keyword>
<dbReference type="EMBL" id="CM045769">
    <property type="protein sequence ID" value="KAI7995686.1"/>
    <property type="molecule type" value="Genomic_DNA"/>
</dbReference>
<sequence>MCQGHDDQVCTPGFVRSLSESSISRPGLNLEVVLGLNQGSNEMRGLNTTQVRPNVINWVQANGPLNSTSSSSQVKDNDMVCNSALQRKKEKRKVIKIVKNRNHSQGKGDNRNSQSPAMLVCYVILICRAALWNDELYVGEKVMGQILVYWLSQFYAATELVLCYKVLQQPDQPDLVLFTGDFGNENVEVVRSIVELKAT</sequence>